<proteinExistence type="inferred from homology"/>
<feature type="transmembrane region" description="Helical" evidence="9">
    <location>
        <begin position="41"/>
        <end position="62"/>
    </location>
</feature>
<feature type="non-terminal residue" evidence="10">
    <location>
        <position position="332"/>
    </location>
</feature>
<keyword evidence="7 9" id="KW-1133">Transmembrane helix</keyword>
<evidence type="ECO:0000256" key="9">
    <source>
        <dbReference type="SAM" id="Phobius"/>
    </source>
</evidence>
<evidence type="ECO:0000256" key="8">
    <source>
        <dbReference type="ARBA" id="ARBA00023136"/>
    </source>
</evidence>
<gene>
    <name evidence="10" type="ORF">METZ01_LOCUS150835</name>
</gene>
<reference evidence="10" key="1">
    <citation type="submission" date="2018-05" db="EMBL/GenBank/DDBJ databases">
        <authorList>
            <person name="Lanie J.A."/>
            <person name="Ng W.-L."/>
            <person name="Kazmierczak K.M."/>
            <person name="Andrzejewski T.M."/>
            <person name="Davidsen T.M."/>
            <person name="Wayne K.J."/>
            <person name="Tettelin H."/>
            <person name="Glass J.I."/>
            <person name="Rusch D."/>
            <person name="Podicherti R."/>
            <person name="Tsui H.-C.T."/>
            <person name="Winkler M.E."/>
        </authorList>
    </citation>
    <scope>NUCLEOTIDE SEQUENCE</scope>
</reference>
<dbReference type="PANTHER" id="PTHR31187:SF1">
    <property type="entry name" value="ADP,ATP CARRIER PROTEIN 1"/>
    <property type="match status" value="1"/>
</dbReference>
<organism evidence="10">
    <name type="scientific">marine metagenome</name>
    <dbReference type="NCBI Taxonomy" id="408172"/>
    <lineage>
        <taxon>unclassified sequences</taxon>
        <taxon>metagenomes</taxon>
        <taxon>ecological metagenomes</taxon>
    </lineage>
</organism>
<dbReference type="GO" id="GO:0005471">
    <property type="term" value="F:ATP:ADP antiporter activity"/>
    <property type="evidence" value="ECO:0007669"/>
    <property type="project" value="InterPro"/>
</dbReference>
<sequence>MKPGEGKKVLPFFLCFFFMMGSFMFGRTARDTFFLSRFDPAYLPHMMIITAVMIGITIAIMTKLSAKIPIVPQIIGTFGIGAASFIVIQLLLAEWIYPVLYIWFEVIGTVMMIQFWILTGSAFTAREAKRLFSLVASGAAIANTMFGFSMGSLVDAFGTNFLLPATSVFIGFGIVAAIFAGRFLETESSAPSKSAKPKKEVKTKGGMLASPYLKVMTLTIALAAVVGALVDYQMKIIVSENLNESEMAALFGTLYGTIGFLSIFLQFFVTGRFLSKFGILWGLMFLPAALLLGSGMVFLAPVVLSGVLAKAGDSIFRFTIHDTSSQLLWLPV</sequence>
<accession>A0A382A9R4</accession>
<keyword evidence="4 9" id="KW-0812">Transmembrane</keyword>
<name>A0A382A9R4_9ZZZZ</name>
<keyword evidence="3" id="KW-0813">Transport</keyword>
<evidence type="ECO:0000256" key="6">
    <source>
        <dbReference type="ARBA" id="ARBA00022840"/>
    </source>
</evidence>
<keyword evidence="6" id="KW-0067">ATP-binding</keyword>
<dbReference type="InterPro" id="IPR036259">
    <property type="entry name" value="MFS_trans_sf"/>
</dbReference>
<evidence type="ECO:0000256" key="2">
    <source>
        <dbReference type="ARBA" id="ARBA00007127"/>
    </source>
</evidence>
<feature type="transmembrane region" description="Helical" evidence="9">
    <location>
        <begin position="281"/>
        <end position="304"/>
    </location>
</feature>
<keyword evidence="5" id="KW-0547">Nucleotide-binding</keyword>
<feature type="transmembrane region" description="Helical" evidence="9">
    <location>
        <begin position="74"/>
        <end position="93"/>
    </location>
</feature>
<evidence type="ECO:0000256" key="3">
    <source>
        <dbReference type="ARBA" id="ARBA00022448"/>
    </source>
</evidence>
<feature type="transmembrane region" description="Helical" evidence="9">
    <location>
        <begin position="131"/>
        <end position="149"/>
    </location>
</feature>
<protein>
    <recommendedName>
        <fullName evidence="11">Major facilitator superfamily (MFS) profile domain-containing protein</fullName>
    </recommendedName>
</protein>
<dbReference type="GO" id="GO:0005524">
    <property type="term" value="F:ATP binding"/>
    <property type="evidence" value="ECO:0007669"/>
    <property type="project" value="UniProtKB-KW"/>
</dbReference>
<feature type="transmembrane region" description="Helical" evidence="9">
    <location>
        <begin position="161"/>
        <end position="184"/>
    </location>
</feature>
<feature type="transmembrane region" description="Helical" evidence="9">
    <location>
        <begin position="205"/>
        <end position="229"/>
    </location>
</feature>
<evidence type="ECO:0000256" key="4">
    <source>
        <dbReference type="ARBA" id="ARBA00022692"/>
    </source>
</evidence>
<dbReference type="SUPFAM" id="SSF103473">
    <property type="entry name" value="MFS general substrate transporter"/>
    <property type="match status" value="1"/>
</dbReference>
<evidence type="ECO:0000256" key="1">
    <source>
        <dbReference type="ARBA" id="ARBA00004141"/>
    </source>
</evidence>
<dbReference type="PANTHER" id="PTHR31187">
    <property type="match status" value="1"/>
</dbReference>
<evidence type="ECO:0000256" key="7">
    <source>
        <dbReference type="ARBA" id="ARBA00022989"/>
    </source>
</evidence>
<dbReference type="GO" id="GO:0016020">
    <property type="term" value="C:membrane"/>
    <property type="evidence" value="ECO:0007669"/>
    <property type="project" value="UniProtKB-SubCell"/>
</dbReference>
<dbReference type="AlphaFoldDB" id="A0A382A9R4"/>
<comment type="similarity">
    <text evidence="2">Belongs to the ADP/ATP translocase tlc family.</text>
</comment>
<evidence type="ECO:0000256" key="5">
    <source>
        <dbReference type="ARBA" id="ARBA00022741"/>
    </source>
</evidence>
<dbReference type="EMBL" id="UINC01024415">
    <property type="protein sequence ID" value="SVA97981.1"/>
    <property type="molecule type" value="Genomic_DNA"/>
</dbReference>
<keyword evidence="8 9" id="KW-0472">Membrane</keyword>
<comment type="subcellular location">
    <subcellularLocation>
        <location evidence="1">Membrane</location>
        <topology evidence="1">Multi-pass membrane protein</topology>
    </subcellularLocation>
</comment>
<feature type="transmembrane region" description="Helical" evidence="9">
    <location>
        <begin position="249"/>
        <end position="269"/>
    </location>
</feature>
<evidence type="ECO:0008006" key="11">
    <source>
        <dbReference type="Google" id="ProtNLM"/>
    </source>
</evidence>
<dbReference type="InterPro" id="IPR004667">
    <property type="entry name" value="ADP_ATP_car_bac_type"/>
</dbReference>
<feature type="transmembrane region" description="Helical" evidence="9">
    <location>
        <begin position="9"/>
        <end position="29"/>
    </location>
</feature>
<evidence type="ECO:0000313" key="10">
    <source>
        <dbReference type="EMBL" id="SVA97981.1"/>
    </source>
</evidence>
<feature type="transmembrane region" description="Helical" evidence="9">
    <location>
        <begin position="99"/>
        <end position="119"/>
    </location>
</feature>